<feature type="non-terminal residue" evidence="1">
    <location>
        <position position="1"/>
    </location>
</feature>
<dbReference type="Proteomes" id="UP000308652">
    <property type="component" value="Unassembled WGS sequence"/>
</dbReference>
<keyword evidence="2" id="KW-1185">Reference proteome</keyword>
<gene>
    <name evidence="1" type="ORF">BDQ12DRAFT_604225</name>
</gene>
<accession>A0A5C3M2X3</accession>
<protein>
    <submittedName>
        <fullName evidence="1">Uncharacterized protein</fullName>
    </submittedName>
</protein>
<organism evidence="1 2">
    <name type="scientific">Crucibulum laeve</name>
    <dbReference type="NCBI Taxonomy" id="68775"/>
    <lineage>
        <taxon>Eukaryota</taxon>
        <taxon>Fungi</taxon>
        <taxon>Dikarya</taxon>
        <taxon>Basidiomycota</taxon>
        <taxon>Agaricomycotina</taxon>
        <taxon>Agaricomycetes</taxon>
        <taxon>Agaricomycetidae</taxon>
        <taxon>Agaricales</taxon>
        <taxon>Agaricineae</taxon>
        <taxon>Nidulariaceae</taxon>
        <taxon>Crucibulum</taxon>
    </lineage>
</organism>
<name>A0A5C3M2X3_9AGAR</name>
<dbReference type="EMBL" id="ML213600">
    <property type="protein sequence ID" value="TFK39103.1"/>
    <property type="molecule type" value="Genomic_DNA"/>
</dbReference>
<proteinExistence type="predicted"/>
<dbReference type="OrthoDB" id="2416294at2759"/>
<evidence type="ECO:0000313" key="1">
    <source>
        <dbReference type="EMBL" id="TFK39103.1"/>
    </source>
</evidence>
<dbReference type="AlphaFoldDB" id="A0A5C3M2X3"/>
<evidence type="ECO:0000313" key="2">
    <source>
        <dbReference type="Proteomes" id="UP000308652"/>
    </source>
</evidence>
<reference evidence="1 2" key="1">
    <citation type="journal article" date="2019" name="Nat. Ecol. Evol.">
        <title>Megaphylogeny resolves global patterns of mushroom evolution.</title>
        <authorList>
            <person name="Varga T."/>
            <person name="Krizsan K."/>
            <person name="Foldi C."/>
            <person name="Dima B."/>
            <person name="Sanchez-Garcia M."/>
            <person name="Sanchez-Ramirez S."/>
            <person name="Szollosi G.J."/>
            <person name="Szarkandi J.G."/>
            <person name="Papp V."/>
            <person name="Albert L."/>
            <person name="Andreopoulos W."/>
            <person name="Angelini C."/>
            <person name="Antonin V."/>
            <person name="Barry K.W."/>
            <person name="Bougher N.L."/>
            <person name="Buchanan P."/>
            <person name="Buyck B."/>
            <person name="Bense V."/>
            <person name="Catcheside P."/>
            <person name="Chovatia M."/>
            <person name="Cooper J."/>
            <person name="Damon W."/>
            <person name="Desjardin D."/>
            <person name="Finy P."/>
            <person name="Geml J."/>
            <person name="Haridas S."/>
            <person name="Hughes K."/>
            <person name="Justo A."/>
            <person name="Karasinski D."/>
            <person name="Kautmanova I."/>
            <person name="Kiss B."/>
            <person name="Kocsube S."/>
            <person name="Kotiranta H."/>
            <person name="LaButti K.M."/>
            <person name="Lechner B.E."/>
            <person name="Liimatainen K."/>
            <person name="Lipzen A."/>
            <person name="Lukacs Z."/>
            <person name="Mihaltcheva S."/>
            <person name="Morgado L.N."/>
            <person name="Niskanen T."/>
            <person name="Noordeloos M.E."/>
            <person name="Ohm R.A."/>
            <person name="Ortiz-Santana B."/>
            <person name="Ovrebo C."/>
            <person name="Racz N."/>
            <person name="Riley R."/>
            <person name="Savchenko A."/>
            <person name="Shiryaev A."/>
            <person name="Soop K."/>
            <person name="Spirin V."/>
            <person name="Szebenyi C."/>
            <person name="Tomsovsky M."/>
            <person name="Tulloss R.E."/>
            <person name="Uehling J."/>
            <person name="Grigoriev I.V."/>
            <person name="Vagvolgyi C."/>
            <person name="Papp T."/>
            <person name="Martin F.M."/>
            <person name="Miettinen O."/>
            <person name="Hibbett D.S."/>
            <person name="Nagy L.G."/>
        </authorList>
    </citation>
    <scope>NUCLEOTIDE SEQUENCE [LARGE SCALE GENOMIC DNA]</scope>
    <source>
        <strain evidence="1 2">CBS 166.37</strain>
    </source>
</reference>
<sequence length="57" mass="6530">FHRYANRSARFISAYDIRLSGAEAAWANKRYHGHRTIPPPMLVHVQREIATSGIPLE</sequence>